<feature type="compositionally biased region" description="Polar residues" evidence="1">
    <location>
        <begin position="1"/>
        <end position="24"/>
    </location>
</feature>
<dbReference type="AlphaFoldDB" id="A0A3S0VE06"/>
<protein>
    <submittedName>
        <fullName evidence="3">Tyrosine-protein phosphatase</fullName>
    </submittedName>
</protein>
<feature type="domain" description="Tyrosine specific protein phosphatases" evidence="2">
    <location>
        <begin position="161"/>
        <end position="186"/>
    </location>
</feature>
<dbReference type="Proteomes" id="UP000274909">
    <property type="component" value="Unassembled WGS sequence"/>
</dbReference>
<proteinExistence type="predicted"/>
<dbReference type="InterPro" id="IPR016130">
    <property type="entry name" value="Tyr_Pase_AS"/>
</dbReference>
<gene>
    <name evidence="3" type="ORF">ELQ94_14400</name>
</gene>
<keyword evidence="4" id="KW-1185">Reference proteome</keyword>
<evidence type="ECO:0000313" key="3">
    <source>
        <dbReference type="EMBL" id="RUQ98206.1"/>
    </source>
</evidence>
<sequence length="281" mass="30114">MALANHTASRSIPSRAFSSRTSRCNAPFTERPHADLERRFMRDETPFRIRRGLMRALQVDGTFNARAFGALRSPWLVRSGSLDRLSTDGEAALRDLGVTLVVDLREDGERPEVAHGLEVRSIPLYRATDGVPLTGTLEGVYELLLRTRGAELAAAVAVIAGAEGAILVHCTAGKDRTGLVVALALLAGGAPRDMVLSDYAASGPSVAPARMEAVTALLAELTLDDAQRADALRLHLDSPREALEHALAVLDELGGPRRFLSEHGLTDGQFRVLADRVAALA</sequence>
<dbReference type="InterPro" id="IPR000387">
    <property type="entry name" value="Tyr_Pase_dom"/>
</dbReference>
<dbReference type="InterPro" id="IPR029021">
    <property type="entry name" value="Prot-tyrosine_phosphatase-like"/>
</dbReference>
<dbReference type="GO" id="GO:0004721">
    <property type="term" value="F:phosphoprotein phosphatase activity"/>
    <property type="evidence" value="ECO:0007669"/>
    <property type="project" value="InterPro"/>
</dbReference>
<organism evidence="3 4">
    <name type="scientific">Labedella endophytica</name>
    <dbReference type="NCBI Taxonomy" id="1523160"/>
    <lineage>
        <taxon>Bacteria</taxon>
        <taxon>Bacillati</taxon>
        <taxon>Actinomycetota</taxon>
        <taxon>Actinomycetes</taxon>
        <taxon>Micrococcales</taxon>
        <taxon>Microbacteriaceae</taxon>
        <taxon>Labedella</taxon>
    </lineage>
</organism>
<name>A0A3S0VE06_9MICO</name>
<reference evidence="3 4" key="1">
    <citation type="submission" date="2018-12" db="EMBL/GenBank/DDBJ databases">
        <authorList>
            <person name="Li F."/>
        </authorList>
    </citation>
    <scope>NUCLEOTIDE SEQUENCE [LARGE SCALE GENOMIC DNA]</scope>
    <source>
        <strain evidence="3 4">EGI 6500705</strain>
    </source>
</reference>
<evidence type="ECO:0000256" key="1">
    <source>
        <dbReference type="SAM" id="MobiDB-lite"/>
    </source>
</evidence>
<dbReference type="InterPro" id="IPR026893">
    <property type="entry name" value="Tyr/Ser_Pase_IphP-type"/>
</dbReference>
<dbReference type="Pfam" id="PF13350">
    <property type="entry name" value="Y_phosphatase3"/>
    <property type="match status" value="1"/>
</dbReference>
<dbReference type="PROSITE" id="PS50056">
    <property type="entry name" value="TYR_PHOSPHATASE_2"/>
    <property type="match status" value="1"/>
</dbReference>
<dbReference type="SUPFAM" id="SSF52799">
    <property type="entry name" value="(Phosphotyrosine protein) phosphatases II"/>
    <property type="match status" value="1"/>
</dbReference>
<feature type="region of interest" description="Disordered" evidence="1">
    <location>
        <begin position="1"/>
        <end position="28"/>
    </location>
</feature>
<dbReference type="PROSITE" id="PS00383">
    <property type="entry name" value="TYR_PHOSPHATASE_1"/>
    <property type="match status" value="1"/>
</dbReference>
<evidence type="ECO:0000313" key="4">
    <source>
        <dbReference type="Proteomes" id="UP000274909"/>
    </source>
</evidence>
<accession>A0A3S0VE06</accession>
<dbReference type="Gene3D" id="3.90.190.10">
    <property type="entry name" value="Protein tyrosine phosphatase superfamily"/>
    <property type="match status" value="1"/>
</dbReference>
<dbReference type="EMBL" id="RZGZ01000004">
    <property type="protein sequence ID" value="RUQ98206.1"/>
    <property type="molecule type" value="Genomic_DNA"/>
</dbReference>
<comment type="caution">
    <text evidence="3">The sequence shown here is derived from an EMBL/GenBank/DDBJ whole genome shotgun (WGS) entry which is preliminary data.</text>
</comment>
<evidence type="ECO:0000259" key="2">
    <source>
        <dbReference type="PROSITE" id="PS50056"/>
    </source>
</evidence>
<dbReference type="OrthoDB" id="1188001at2"/>